<name>A0ACA9RB10_9GLOM</name>
<comment type="caution">
    <text evidence="1">The sequence shown here is derived from an EMBL/GenBank/DDBJ whole genome shotgun (WGS) entry which is preliminary data.</text>
</comment>
<evidence type="ECO:0000313" key="2">
    <source>
        <dbReference type="Proteomes" id="UP000789920"/>
    </source>
</evidence>
<reference evidence="1" key="1">
    <citation type="submission" date="2021-06" db="EMBL/GenBank/DDBJ databases">
        <authorList>
            <person name="Kallberg Y."/>
            <person name="Tangrot J."/>
            <person name="Rosling A."/>
        </authorList>
    </citation>
    <scope>NUCLEOTIDE SEQUENCE</scope>
    <source>
        <strain evidence="1">MA461A</strain>
    </source>
</reference>
<accession>A0ACA9RB10</accession>
<feature type="non-terminal residue" evidence="1">
    <location>
        <position position="1"/>
    </location>
</feature>
<sequence>LSTNIELEISYESIFSEQCSSNKNVHKIPNECLNNSTNEDTPNQRTQGTQELH</sequence>
<dbReference type="EMBL" id="CAJVQC010047200">
    <property type="protein sequence ID" value="CAG8784369.1"/>
    <property type="molecule type" value="Genomic_DNA"/>
</dbReference>
<gene>
    <name evidence="1" type="ORF">RPERSI_LOCUS18061</name>
</gene>
<proteinExistence type="predicted"/>
<organism evidence="1 2">
    <name type="scientific">Racocetra persica</name>
    <dbReference type="NCBI Taxonomy" id="160502"/>
    <lineage>
        <taxon>Eukaryota</taxon>
        <taxon>Fungi</taxon>
        <taxon>Fungi incertae sedis</taxon>
        <taxon>Mucoromycota</taxon>
        <taxon>Glomeromycotina</taxon>
        <taxon>Glomeromycetes</taxon>
        <taxon>Diversisporales</taxon>
        <taxon>Gigasporaceae</taxon>
        <taxon>Racocetra</taxon>
    </lineage>
</organism>
<keyword evidence="2" id="KW-1185">Reference proteome</keyword>
<dbReference type="Proteomes" id="UP000789920">
    <property type="component" value="Unassembled WGS sequence"/>
</dbReference>
<protein>
    <submittedName>
        <fullName evidence="1">34735_t:CDS:1</fullName>
    </submittedName>
</protein>
<evidence type="ECO:0000313" key="1">
    <source>
        <dbReference type="EMBL" id="CAG8784369.1"/>
    </source>
</evidence>